<dbReference type="Proteomes" id="UP000501780">
    <property type="component" value="Chromosome"/>
</dbReference>
<dbReference type="Pfam" id="PF12770">
    <property type="entry name" value="CHAT"/>
    <property type="match status" value="1"/>
</dbReference>
<name>A0A6H0KRM2_9BACE</name>
<organism evidence="2 3">
    <name type="scientific">Bacteroides faecium</name>
    <dbReference type="NCBI Taxonomy" id="2715212"/>
    <lineage>
        <taxon>Bacteria</taxon>
        <taxon>Pseudomonadati</taxon>
        <taxon>Bacteroidota</taxon>
        <taxon>Bacteroidia</taxon>
        <taxon>Bacteroidales</taxon>
        <taxon>Bacteroidaceae</taxon>
        <taxon>Bacteroides</taxon>
    </lineage>
</organism>
<gene>
    <name evidence="2" type="ORF">BacF7301_18050</name>
</gene>
<dbReference type="RefSeq" id="WP_167964980.1">
    <property type="nucleotide sequence ID" value="NZ_CP050831.1"/>
</dbReference>
<reference evidence="2 3" key="1">
    <citation type="submission" date="2020-03" db="EMBL/GenBank/DDBJ databases">
        <title>Genomic analysis of Bacteroides faecium CBA7301.</title>
        <authorList>
            <person name="Kim J."/>
            <person name="Roh S.W."/>
        </authorList>
    </citation>
    <scope>NUCLEOTIDE SEQUENCE [LARGE SCALE GENOMIC DNA]</scope>
    <source>
        <strain evidence="2 3">CBA7301</strain>
    </source>
</reference>
<dbReference type="InterPro" id="IPR024983">
    <property type="entry name" value="CHAT_dom"/>
</dbReference>
<evidence type="ECO:0000313" key="3">
    <source>
        <dbReference type="Proteomes" id="UP000501780"/>
    </source>
</evidence>
<dbReference type="KEGG" id="bfc:BacF7301_18050"/>
<protein>
    <submittedName>
        <fullName evidence="2">CHAT domain-containing protein</fullName>
    </submittedName>
</protein>
<keyword evidence="3" id="KW-1185">Reference proteome</keyword>
<proteinExistence type="predicted"/>
<dbReference type="EMBL" id="CP050831">
    <property type="protein sequence ID" value="QIU95935.1"/>
    <property type="molecule type" value="Genomic_DNA"/>
</dbReference>
<evidence type="ECO:0000259" key="1">
    <source>
        <dbReference type="Pfam" id="PF12770"/>
    </source>
</evidence>
<dbReference type="PANTHER" id="PTHR10098:SF108">
    <property type="entry name" value="TETRATRICOPEPTIDE REPEAT PROTEIN 28"/>
    <property type="match status" value="1"/>
</dbReference>
<dbReference type="AlphaFoldDB" id="A0A6H0KRM2"/>
<accession>A0A6H0KRM2</accession>
<feature type="domain" description="CHAT" evidence="1">
    <location>
        <begin position="485"/>
        <end position="800"/>
    </location>
</feature>
<dbReference type="PANTHER" id="PTHR10098">
    <property type="entry name" value="RAPSYN-RELATED"/>
    <property type="match status" value="1"/>
</dbReference>
<sequence>MVLIKRFVGSLCFLAITYNATAQKSIWSEPLIKEGVERIQRLEKTSNDSLLYARELFSLAQYCQRRNMYKQGEELSQLSIQILEAKLATTQQETENIHLYKDLINIYTFVGNNKLGHKRDVIPSGMIESVSAVNYTQSIVIRALELTQKGIETGNKSLLKEAEDLYASISDNWDRASLYCWETGNFKEAIYYLTQALKSKRSEKERTLIENRLKALTLLADSSSTGDQYLKIAEQMYHPISLAEILYNQRLPDYFKMFRSSAHKYEMEGNLQKTSDVYHRILELLTSNIEKDLPYLLPAERSNLWDILKPCYEEMEFFMCDNMICGTWEEISELLYESQLLKKELFTTVSYKLQETISTVQDSYAFQLQQQIEKLRFSEKAFRNPSQNNYIQKLENEITVRNMEYVLTDYLKKKYPAKYSWHHEWREIAASLSPKEAVVDIVSLPVSYNFIDRIYIAIAFTAKDTLPQLIPLTTKSSLHQLFVHNKLYSRLWQPIEKVISGCEHIYLSLDGDLSQIPFADLHNGRQYISEKYILHHLLYTGDIPFIKSQRDNLVHKHRDIFFFGGAKFNIQPEDDNRKKLRGQGFAYLPGTVEEINSISQLLSNQWRIHKYIGEKANESSFKQLSNQSLSGAVLHVATHGFHLEYNDSIQSTAIHHNGESGYKDPLMRTGFILTGANKNWIEELPLNDENDGILTALEISSMNLPGIDLAVLSTCHSAQGEIRDGEGNFGLQRAFRLAGVRSMIISLSEIPDKETVEFMTGFYRYWQQGMSKSEAFTKIQREMIGKYRYEPQKWAGFILVE</sequence>
<evidence type="ECO:0000313" key="2">
    <source>
        <dbReference type="EMBL" id="QIU95935.1"/>
    </source>
</evidence>